<dbReference type="Gene3D" id="3.90.550.10">
    <property type="entry name" value="Spore Coat Polysaccharide Biosynthesis Protein SpsA, Chain A"/>
    <property type="match status" value="1"/>
</dbReference>
<dbReference type="InterPro" id="IPR005835">
    <property type="entry name" value="NTP_transferase_dom"/>
</dbReference>
<comment type="caution">
    <text evidence="6">The sequence shown here is derived from an EMBL/GenBank/DDBJ whole genome shotgun (WGS) entry which is preliminary data.</text>
</comment>
<dbReference type="SUPFAM" id="SSF53738">
    <property type="entry name" value="Phosphoglucomutase, first 3 domains"/>
    <property type="match status" value="1"/>
</dbReference>
<dbReference type="SUPFAM" id="SSF55957">
    <property type="entry name" value="Phosphoglucomutase, C-terminal domain"/>
    <property type="match status" value="1"/>
</dbReference>
<dbReference type="Gene3D" id="3.30.310.50">
    <property type="entry name" value="Alpha-D-phosphohexomutase, C-terminal domain"/>
    <property type="match status" value="1"/>
</dbReference>
<dbReference type="InterPro" id="IPR056729">
    <property type="entry name" value="GMPPB_C"/>
</dbReference>
<dbReference type="Proteomes" id="UP000030016">
    <property type="component" value="Unassembled WGS sequence"/>
</dbReference>
<comment type="similarity">
    <text evidence="1">Belongs to the transferase hexapeptide repeat family.</text>
</comment>
<feature type="domain" description="Nucleotidyl transferase" evidence="3">
    <location>
        <begin position="2"/>
        <end position="232"/>
    </location>
</feature>
<sequence>MKAVIMAGGLGNRLRPLTCNIPKPMMPIVNKPAIQYTIELLKNSGIKDIAITLQYLADEIMNYFQDGSRFGVNIKYFIEDMPLGTGGSVKNAEEFLDDTFIVISGDALINLDLREVVKYHESKNAQVTIVTKKVNTPLEYGVVITDNEERIIKFLEKPGWSEVFSDKVNTGVYVLEPDVLKYYDKNKEFDFSKDLFPLLLRKNKRIFSYTTSEYWCDIGNFSEYHKCNLDLLNGIIEVKLDGKEREESIWIGRNCEISPKAKIIPPVFIGDNTSIHSYAEVGPNTILGSNNIVCSNATIKRSITFTNCYIGNGCQIRGGMLGKNVKVKYKTSIFENAVVGDNTLIEDKVIVKPRVKIWPNKLINPGSILSSNYKWGNKYSKTIFNRNGVTGIVNVDITPELVSKLSSIAASVLSKNKKIVVGCNDNTASSNMFKYSAITGLLSMGVKVYDLNVMPNNIIRHAVVDLKADGAIKINIDKDNPEKVSIIFLDKRGVEINKNLKRKIESNFNRENFRRVTAYKIKKVKYCEEQIYSNYIINILDRLDVENISQQNYSIIISCRNKNIINIIKKISEKIHVKTTIYNKKYDLQEMKKLVLKNQLDMGVYIDDQGENAIIIDEKGNVIKDERYKVLKSFVMLKMGKFKTLVVPIKSSNAMAEIAQMFGVKFITTKIDRGEILKAYINNEKDLSILEVINEYLLTLDAMATIIFILNLMAIYKIKLSKIIKVLPKYYNHKKQIYCPWNKKAEVMRKLVEKTKSNVVDIVEGIKIKYKDYWILILPDSSEPLFKIYIESMSKIESKKIHYHLKEKVEEILQEDK</sequence>
<dbReference type="InterPro" id="IPR011004">
    <property type="entry name" value="Trimer_LpxA-like_sf"/>
</dbReference>
<dbReference type="AlphaFoldDB" id="A0AA88ZNN7"/>
<gene>
    <name evidence="6" type="ORF">Z969_05315</name>
</gene>
<evidence type="ECO:0000313" key="6">
    <source>
        <dbReference type="EMBL" id="KGN02501.1"/>
    </source>
</evidence>
<evidence type="ECO:0000313" key="7">
    <source>
        <dbReference type="Proteomes" id="UP000030016"/>
    </source>
</evidence>
<evidence type="ECO:0000259" key="3">
    <source>
        <dbReference type="Pfam" id="PF00483"/>
    </source>
</evidence>
<dbReference type="GO" id="GO:0005975">
    <property type="term" value="P:carbohydrate metabolic process"/>
    <property type="evidence" value="ECO:0007669"/>
    <property type="project" value="InterPro"/>
</dbReference>
<feature type="domain" description="Alpha-D-phosphohexomutase alpha/beta/alpha" evidence="4">
    <location>
        <begin position="382"/>
        <end position="514"/>
    </location>
</feature>
<dbReference type="RefSeq" id="WP_039249542.1">
    <property type="nucleotide sequence ID" value="NZ_JDRX01000008.1"/>
</dbReference>
<dbReference type="SUPFAM" id="SSF53448">
    <property type="entry name" value="Nucleotide-diphospho-sugar transferases"/>
    <property type="match status" value="1"/>
</dbReference>
<dbReference type="InterPro" id="IPR036900">
    <property type="entry name" value="A-D-PHexomutase_C_sf"/>
</dbReference>
<dbReference type="Pfam" id="PF25087">
    <property type="entry name" value="GMPPB_C"/>
    <property type="match status" value="1"/>
</dbReference>
<dbReference type="InterPro" id="IPR016055">
    <property type="entry name" value="A-D-PHexomutase_a/b/a-I/II/III"/>
</dbReference>
<dbReference type="InterPro" id="IPR029044">
    <property type="entry name" value="Nucleotide-diphossugar_trans"/>
</dbReference>
<organism evidence="6 7">
    <name type="scientific">Clostridium novyi A str. 4570</name>
    <dbReference type="NCBI Taxonomy" id="1444290"/>
    <lineage>
        <taxon>Bacteria</taxon>
        <taxon>Bacillati</taxon>
        <taxon>Bacillota</taxon>
        <taxon>Clostridia</taxon>
        <taxon>Eubacteriales</taxon>
        <taxon>Clostridiaceae</taxon>
        <taxon>Clostridium</taxon>
    </lineage>
</organism>
<dbReference type="Gene3D" id="3.40.120.10">
    <property type="entry name" value="Alpha-D-Glucose-1,6-Bisphosphate, subunit A, domain 3"/>
    <property type="match status" value="3"/>
</dbReference>
<feature type="domain" description="Mannose-1-phosphate guanyltransferase C-terminal" evidence="5">
    <location>
        <begin position="263"/>
        <end position="364"/>
    </location>
</feature>
<dbReference type="GO" id="GO:0016868">
    <property type="term" value="F:intramolecular phosphotransferase activity"/>
    <property type="evidence" value="ECO:0007669"/>
    <property type="project" value="InterPro"/>
</dbReference>
<evidence type="ECO:0000256" key="1">
    <source>
        <dbReference type="ARBA" id="ARBA00007274"/>
    </source>
</evidence>
<name>A0AA88ZNN7_CLONO</name>
<dbReference type="Gene3D" id="2.160.10.10">
    <property type="entry name" value="Hexapeptide repeat proteins"/>
    <property type="match status" value="1"/>
</dbReference>
<evidence type="ECO:0000256" key="2">
    <source>
        <dbReference type="ARBA" id="ARBA00010231"/>
    </source>
</evidence>
<protein>
    <submittedName>
        <fullName evidence="6">Glucose-1-phosphate nucleotidyltransferase</fullName>
    </submittedName>
</protein>
<accession>A0AA88ZNN7</accession>
<dbReference type="SUPFAM" id="SSF51161">
    <property type="entry name" value="Trimeric LpxA-like enzymes"/>
    <property type="match status" value="1"/>
</dbReference>
<evidence type="ECO:0000259" key="4">
    <source>
        <dbReference type="Pfam" id="PF02878"/>
    </source>
</evidence>
<dbReference type="EMBL" id="JDRX01000008">
    <property type="protein sequence ID" value="KGN02501.1"/>
    <property type="molecule type" value="Genomic_DNA"/>
</dbReference>
<dbReference type="InterPro" id="IPR005844">
    <property type="entry name" value="A-D-PHexomutase_a/b/a-I"/>
</dbReference>
<dbReference type="PANTHER" id="PTHR22572">
    <property type="entry name" value="SUGAR-1-PHOSPHATE GUANYL TRANSFERASE"/>
    <property type="match status" value="1"/>
</dbReference>
<comment type="similarity">
    <text evidence="2">Belongs to the phosphohexose mutase family.</text>
</comment>
<evidence type="ECO:0000259" key="5">
    <source>
        <dbReference type="Pfam" id="PF25087"/>
    </source>
</evidence>
<dbReference type="CDD" id="cd04181">
    <property type="entry name" value="NTP_transferase"/>
    <property type="match status" value="1"/>
</dbReference>
<proteinExistence type="inferred from homology"/>
<reference evidence="6 7" key="1">
    <citation type="submission" date="2014-01" db="EMBL/GenBank/DDBJ databases">
        <title>Plasmidome dynamics in the species complex Clostridium novyi sensu lato converts strains of independent lineages into distinctly different pathogens.</title>
        <authorList>
            <person name="Skarin H."/>
            <person name="Segerman B."/>
        </authorList>
    </citation>
    <scope>NUCLEOTIDE SEQUENCE [LARGE SCALE GENOMIC DNA]</scope>
    <source>
        <strain evidence="6 7">4570</strain>
    </source>
</reference>
<dbReference type="Pfam" id="PF00483">
    <property type="entry name" value="NTP_transferase"/>
    <property type="match status" value="1"/>
</dbReference>
<dbReference type="InterPro" id="IPR050486">
    <property type="entry name" value="Mannose-1P_guanyltransferase"/>
</dbReference>
<dbReference type="Pfam" id="PF02878">
    <property type="entry name" value="PGM_PMM_I"/>
    <property type="match status" value="1"/>
</dbReference>